<reference evidence="2" key="1">
    <citation type="journal article" date="2020" name="Stud. Mycol.">
        <title>101 Dothideomycetes genomes: a test case for predicting lifestyles and emergence of pathogens.</title>
        <authorList>
            <person name="Haridas S."/>
            <person name="Albert R."/>
            <person name="Binder M."/>
            <person name="Bloem J."/>
            <person name="Labutti K."/>
            <person name="Salamov A."/>
            <person name="Andreopoulos B."/>
            <person name="Baker S."/>
            <person name="Barry K."/>
            <person name="Bills G."/>
            <person name="Bluhm B."/>
            <person name="Cannon C."/>
            <person name="Castanera R."/>
            <person name="Culley D."/>
            <person name="Daum C."/>
            <person name="Ezra D."/>
            <person name="Gonzalez J."/>
            <person name="Henrissat B."/>
            <person name="Kuo A."/>
            <person name="Liang C."/>
            <person name="Lipzen A."/>
            <person name="Lutzoni F."/>
            <person name="Magnuson J."/>
            <person name="Mondo S."/>
            <person name="Nolan M."/>
            <person name="Ohm R."/>
            <person name="Pangilinan J."/>
            <person name="Park H.-J."/>
            <person name="Ramirez L."/>
            <person name="Alfaro M."/>
            <person name="Sun H."/>
            <person name="Tritt A."/>
            <person name="Yoshinaga Y."/>
            <person name="Zwiers L.-H."/>
            <person name="Turgeon B."/>
            <person name="Goodwin S."/>
            <person name="Spatafora J."/>
            <person name="Crous P."/>
            <person name="Grigoriev I."/>
        </authorList>
    </citation>
    <scope>NUCLEOTIDE SEQUENCE</scope>
    <source>
        <strain evidence="2">CBS 125425</strain>
    </source>
</reference>
<gene>
    <name evidence="2" type="ORF">EJ04DRAFT_509219</name>
</gene>
<organism evidence="2 3">
    <name type="scientific">Polyplosphaeria fusca</name>
    <dbReference type="NCBI Taxonomy" id="682080"/>
    <lineage>
        <taxon>Eukaryota</taxon>
        <taxon>Fungi</taxon>
        <taxon>Dikarya</taxon>
        <taxon>Ascomycota</taxon>
        <taxon>Pezizomycotina</taxon>
        <taxon>Dothideomycetes</taxon>
        <taxon>Pleosporomycetidae</taxon>
        <taxon>Pleosporales</taxon>
        <taxon>Tetraplosphaeriaceae</taxon>
        <taxon>Polyplosphaeria</taxon>
    </lineage>
</organism>
<name>A0A9P4R9A6_9PLEO</name>
<sequence>MPMSWIQLAPHPCPRNFCCPLEAGRNRFTLQPLYKPPKYNSKHGPGATTVLYRVLCTRYTVPAILPDSQSTASSTDRGQESRARTRVQTSPRCKHSSTPCLGYRPEDVFKWSGQAPCIAFFAAPARTPTLGRTASRNGALQATGPVRLASPVWLVWQGLIATTVATGVWGSKGKKGSKT</sequence>
<evidence type="ECO:0000313" key="3">
    <source>
        <dbReference type="Proteomes" id="UP000799444"/>
    </source>
</evidence>
<keyword evidence="3" id="KW-1185">Reference proteome</keyword>
<feature type="compositionally biased region" description="Polar residues" evidence="1">
    <location>
        <begin position="67"/>
        <end position="76"/>
    </location>
</feature>
<protein>
    <submittedName>
        <fullName evidence="2">Uncharacterized protein</fullName>
    </submittedName>
</protein>
<evidence type="ECO:0000256" key="1">
    <source>
        <dbReference type="SAM" id="MobiDB-lite"/>
    </source>
</evidence>
<evidence type="ECO:0000313" key="2">
    <source>
        <dbReference type="EMBL" id="KAF2739072.1"/>
    </source>
</evidence>
<dbReference type="EMBL" id="ML996106">
    <property type="protein sequence ID" value="KAF2739072.1"/>
    <property type="molecule type" value="Genomic_DNA"/>
</dbReference>
<accession>A0A9P4R9A6</accession>
<comment type="caution">
    <text evidence="2">The sequence shown here is derived from an EMBL/GenBank/DDBJ whole genome shotgun (WGS) entry which is preliminary data.</text>
</comment>
<feature type="region of interest" description="Disordered" evidence="1">
    <location>
        <begin position="67"/>
        <end position="91"/>
    </location>
</feature>
<dbReference type="AlphaFoldDB" id="A0A9P4R9A6"/>
<dbReference type="Proteomes" id="UP000799444">
    <property type="component" value="Unassembled WGS sequence"/>
</dbReference>
<proteinExistence type="predicted"/>